<feature type="transmembrane region" description="Helical" evidence="7">
    <location>
        <begin position="209"/>
        <end position="230"/>
    </location>
</feature>
<dbReference type="SUPFAM" id="SSF103473">
    <property type="entry name" value="MFS general substrate transporter"/>
    <property type="match status" value="1"/>
</dbReference>
<dbReference type="CDD" id="cd17472">
    <property type="entry name" value="MFS_YajR_like"/>
    <property type="match status" value="1"/>
</dbReference>
<feature type="transmembrane region" description="Helical" evidence="7">
    <location>
        <begin position="298"/>
        <end position="319"/>
    </location>
</feature>
<feature type="transmembrane region" description="Helical" evidence="7">
    <location>
        <begin position="340"/>
        <end position="361"/>
    </location>
</feature>
<dbReference type="EMBL" id="JACXLD010000005">
    <property type="protein sequence ID" value="MBD2859357.1"/>
    <property type="molecule type" value="Genomic_DNA"/>
</dbReference>
<dbReference type="AlphaFoldDB" id="A0A927C3J7"/>
<keyword evidence="2" id="KW-0813">Transport</keyword>
<dbReference type="InterPro" id="IPR036259">
    <property type="entry name" value="MFS_trans_sf"/>
</dbReference>
<feature type="transmembrane region" description="Helical" evidence="7">
    <location>
        <begin position="367"/>
        <end position="386"/>
    </location>
</feature>
<dbReference type="Proteomes" id="UP000610558">
    <property type="component" value="Unassembled WGS sequence"/>
</dbReference>
<dbReference type="PROSITE" id="PS00216">
    <property type="entry name" value="SUGAR_TRANSPORT_1"/>
    <property type="match status" value="1"/>
</dbReference>
<proteinExistence type="predicted"/>
<name>A0A927C3J7_9GAMM</name>
<keyword evidence="10" id="KW-1185">Reference proteome</keyword>
<dbReference type="PROSITE" id="PS50850">
    <property type="entry name" value="MFS"/>
    <property type="match status" value="1"/>
</dbReference>
<feature type="transmembrane region" description="Helical" evidence="7">
    <location>
        <begin position="159"/>
        <end position="181"/>
    </location>
</feature>
<comment type="subcellular location">
    <subcellularLocation>
        <location evidence="1">Cell membrane</location>
        <topology evidence="1">Multi-pass membrane protein</topology>
    </subcellularLocation>
</comment>
<dbReference type="GO" id="GO:0005886">
    <property type="term" value="C:plasma membrane"/>
    <property type="evidence" value="ECO:0007669"/>
    <property type="project" value="UniProtKB-SubCell"/>
</dbReference>
<dbReference type="PANTHER" id="PTHR23517">
    <property type="entry name" value="RESISTANCE PROTEIN MDTM, PUTATIVE-RELATED-RELATED"/>
    <property type="match status" value="1"/>
</dbReference>
<sequence>MNPIERRAVASLAILYVFRMLGLFMLLPVLSLYAAQYKLSTPALAGLALGVYGFSQALLQIPLGMLSDRIGRKPVIVGGLLLFIAGGFVAAGAETIYGVIIGRLLQGAGAIASTLTALLADVTREQQRSKAMAAIGGSIGLSFAVAMILGPMLAAKLGISGLFLTTSALAGVGLFITLFIVPSVRVQSTDPAAKPLAGLLKNCLTDAGLMRLNLGVFALHAMLMAIFVVVPTELEAAGLPRTGHWHLYLPVMLLSFLAMLPFMIFAERAGRQRELFLLIVGVMCGAMLLGLAQEIDALNSGVLGLGLVLLVFFFGFNYLEAALPSLVSRAVHAGGKGTAMGVYASFQFMGAFVGGLVGGWLSGLWGGVAVFLFAAILAAAWLFVAWPMQGPQKTESLTLHWALGAWNAEKLREEVLSLPGALDMTVFEEQQLAYLRVLPEFDSGQLPGGINHD</sequence>
<dbReference type="PANTHER" id="PTHR23517:SF2">
    <property type="entry name" value="MULTIDRUG RESISTANCE PROTEIN MDTH"/>
    <property type="match status" value="1"/>
</dbReference>
<feature type="domain" description="Major facilitator superfamily (MFS) profile" evidence="8">
    <location>
        <begin position="8"/>
        <end position="393"/>
    </location>
</feature>
<feature type="transmembrane region" description="Helical" evidence="7">
    <location>
        <begin position="12"/>
        <end position="35"/>
    </location>
</feature>
<feature type="transmembrane region" description="Helical" evidence="7">
    <location>
        <begin position="99"/>
        <end position="120"/>
    </location>
</feature>
<feature type="transmembrane region" description="Helical" evidence="7">
    <location>
        <begin position="275"/>
        <end position="292"/>
    </location>
</feature>
<evidence type="ECO:0000256" key="7">
    <source>
        <dbReference type="SAM" id="Phobius"/>
    </source>
</evidence>
<evidence type="ECO:0000259" key="8">
    <source>
        <dbReference type="PROSITE" id="PS50850"/>
    </source>
</evidence>
<protein>
    <submittedName>
        <fullName evidence="9">MFS transporter</fullName>
    </submittedName>
</protein>
<feature type="transmembrane region" description="Helical" evidence="7">
    <location>
        <begin position="245"/>
        <end position="266"/>
    </location>
</feature>
<feature type="transmembrane region" description="Helical" evidence="7">
    <location>
        <begin position="75"/>
        <end position="93"/>
    </location>
</feature>
<evidence type="ECO:0000256" key="5">
    <source>
        <dbReference type="ARBA" id="ARBA00022989"/>
    </source>
</evidence>
<evidence type="ECO:0000256" key="2">
    <source>
        <dbReference type="ARBA" id="ARBA00022448"/>
    </source>
</evidence>
<feature type="transmembrane region" description="Helical" evidence="7">
    <location>
        <begin position="41"/>
        <end position="63"/>
    </location>
</feature>
<dbReference type="Pfam" id="PF07690">
    <property type="entry name" value="MFS_1"/>
    <property type="match status" value="1"/>
</dbReference>
<dbReference type="Gene3D" id="1.20.1250.20">
    <property type="entry name" value="MFS general substrate transporter like domains"/>
    <property type="match status" value="1"/>
</dbReference>
<evidence type="ECO:0000256" key="4">
    <source>
        <dbReference type="ARBA" id="ARBA00022692"/>
    </source>
</evidence>
<evidence type="ECO:0000256" key="1">
    <source>
        <dbReference type="ARBA" id="ARBA00004651"/>
    </source>
</evidence>
<evidence type="ECO:0000313" key="10">
    <source>
        <dbReference type="Proteomes" id="UP000610558"/>
    </source>
</evidence>
<accession>A0A927C3J7</accession>
<evidence type="ECO:0000313" key="9">
    <source>
        <dbReference type="EMBL" id="MBD2859357.1"/>
    </source>
</evidence>
<keyword evidence="4 7" id="KW-0812">Transmembrane</keyword>
<keyword evidence="5 7" id="KW-1133">Transmembrane helix</keyword>
<keyword evidence="6 7" id="KW-0472">Membrane</keyword>
<comment type="caution">
    <text evidence="9">The sequence shown here is derived from an EMBL/GenBank/DDBJ whole genome shotgun (WGS) entry which is preliminary data.</text>
</comment>
<evidence type="ECO:0000256" key="3">
    <source>
        <dbReference type="ARBA" id="ARBA00022475"/>
    </source>
</evidence>
<gene>
    <name evidence="9" type="ORF">IB286_10110</name>
</gene>
<reference evidence="9" key="1">
    <citation type="submission" date="2020-09" db="EMBL/GenBank/DDBJ databases">
        <authorList>
            <person name="Yoon J.-W."/>
        </authorList>
    </citation>
    <scope>NUCLEOTIDE SEQUENCE</scope>
    <source>
        <strain evidence="9">KMU-158</strain>
    </source>
</reference>
<dbReference type="GO" id="GO:0022857">
    <property type="term" value="F:transmembrane transporter activity"/>
    <property type="evidence" value="ECO:0007669"/>
    <property type="project" value="InterPro"/>
</dbReference>
<dbReference type="InterPro" id="IPR020846">
    <property type="entry name" value="MFS_dom"/>
</dbReference>
<evidence type="ECO:0000256" key="6">
    <source>
        <dbReference type="ARBA" id="ARBA00023136"/>
    </source>
</evidence>
<dbReference type="InterPro" id="IPR050171">
    <property type="entry name" value="MFS_Transporters"/>
</dbReference>
<feature type="transmembrane region" description="Helical" evidence="7">
    <location>
        <begin position="132"/>
        <end position="153"/>
    </location>
</feature>
<organism evidence="9 10">
    <name type="scientific">Spongiibacter pelagi</name>
    <dbReference type="NCBI Taxonomy" id="2760804"/>
    <lineage>
        <taxon>Bacteria</taxon>
        <taxon>Pseudomonadati</taxon>
        <taxon>Pseudomonadota</taxon>
        <taxon>Gammaproteobacteria</taxon>
        <taxon>Cellvibrionales</taxon>
        <taxon>Spongiibacteraceae</taxon>
        <taxon>Spongiibacter</taxon>
    </lineage>
</organism>
<dbReference type="InterPro" id="IPR005829">
    <property type="entry name" value="Sugar_transporter_CS"/>
</dbReference>
<keyword evidence="3" id="KW-1003">Cell membrane</keyword>
<dbReference type="InterPro" id="IPR011701">
    <property type="entry name" value="MFS"/>
</dbReference>